<protein>
    <submittedName>
        <fullName evidence="1">Uncharacterized protein</fullName>
    </submittedName>
</protein>
<dbReference type="KEGG" id="cnk:EG343_24130"/>
<evidence type="ECO:0000313" key="2">
    <source>
        <dbReference type="Proteomes" id="UP000278288"/>
    </source>
</evidence>
<accession>A0AAD0YN11</accession>
<keyword evidence="2" id="KW-1185">Reference proteome</keyword>
<gene>
    <name evidence="1" type="ORF">EG343_24130</name>
</gene>
<reference evidence="1 2" key="1">
    <citation type="submission" date="2018-11" db="EMBL/GenBank/DDBJ databases">
        <title>Proposal to divide the Flavobacteriaceae and reorganize its genera based on Amino Acid Identity values calculated from whole genome sequences.</title>
        <authorList>
            <person name="Nicholson A.C."/>
            <person name="Gulvik C.A."/>
            <person name="Whitney A.M."/>
            <person name="Humrighouse B.W."/>
            <person name="Bell M."/>
            <person name="Holmes B."/>
            <person name="Steigerwalt A.G."/>
            <person name="Villarma A."/>
            <person name="Sheth M."/>
            <person name="Batra D."/>
            <person name="Pryor J."/>
            <person name="Bernardet J.-F."/>
            <person name="Hugo C."/>
            <person name="Kampfer P."/>
            <person name="Newman J."/>
            <person name="McQuiston J.R."/>
        </authorList>
    </citation>
    <scope>NUCLEOTIDE SEQUENCE [LARGE SCALE GENOMIC DNA]</scope>
    <source>
        <strain evidence="1 2">G0041</strain>
    </source>
</reference>
<dbReference type="AlphaFoldDB" id="A0AAD0YN11"/>
<evidence type="ECO:0000313" key="1">
    <source>
        <dbReference type="EMBL" id="AZA93476.1"/>
    </source>
</evidence>
<dbReference type="EMBL" id="CP033923">
    <property type="protein sequence ID" value="AZA93476.1"/>
    <property type="molecule type" value="Genomic_DNA"/>
</dbReference>
<organism evidence="1 2">
    <name type="scientific">Chryseobacterium nakagawai</name>
    <dbReference type="NCBI Taxonomy" id="1241982"/>
    <lineage>
        <taxon>Bacteria</taxon>
        <taxon>Pseudomonadati</taxon>
        <taxon>Bacteroidota</taxon>
        <taxon>Flavobacteriia</taxon>
        <taxon>Flavobacteriales</taxon>
        <taxon>Weeksellaceae</taxon>
        <taxon>Chryseobacterium group</taxon>
        <taxon>Chryseobacterium</taxon>
    </lineage>
</organism>
<sequence length="59" mass="6982">MNTFYSNQVNPREVVKLLILNANLDANKVGYYYGIKEYSLKKKIFFPGYFFTWLSSCFP</sequence>
<dbReference type="Proteomes" id="UP000278288">
    <property type="component" value="Chromosome"/>
</dbReference>
<proteinExistence type="predicted"/>
<name>A0AAD0YN11_CHRNA</name>